<reference evidence="1 2" key="1">
    <citation type="submission" date="2023-06" db="EMBL/GenBank/DDBJ databases">
        <title>Acute promotion of culturable opportunistic pathogens and persistent increase of antibiotic resistance following antibiotic exposure in mouse gut microbiota.</title>
        <authorList>
            <person name="Li L."/>
            <person name="Wang B."/>
            <person name="Sun Y."/>
            <person name="Wang M."/>
            <person name="Xu H."/>
        </authorList>
    </citation>
    <scope>NUCLEOTIDE SEQUENCE [LARGE SCALE GENOMIC DNA]</scope>
    <source>
        <strain evidence="1 2">CRI2_2</strain>
    </source>
</reference>
<name>A0ABD4ZX80_ENTGA</name>
<gene>
    <name evidence="1" type="ORF">QRX88_16880</name>
</gene>
<sequence>MQLSLTVQELNHIVEKAIERNHGAEHDAMRDTLVEYLISLFPDKEFTLDEAATVEKIVDLLIQFSVTSAARASVEVLDVLSQKALATQTQ</sequence>
<proteinExistence type="predicted"/>
<protein>
    <recommendedName>
        <fullName evidence="3">Phage protein</fullName>
    </recommendedName>
</protein>
<comment type="caution">
    <text evidence="1">The sequence shown here is derived from an EMBL/GenBank/DDBJ whole genome shotgun (WGS) entry which is preliminary data.</text>
</comment>
<evidence type="ECO:0000313" key="2">
    <source>
        <dbReference type="Proteomes" id="UP001241571"/>
    </source>
</evidence>
<evidence type="ECO:0000313" key="1">
    <source>
        <dbReference type="EMBL" id="MDL4937379.1"/>
    </source>
</evidence>
<organism evidence="1 2">
    <name type="scientific">Enterococcus gallinarum</name>
    <dbReference type="NCBI Taxonomy" id="1353"/>
    <lineage>
        <taxon>Bacteria</taxon>
        <taxon>Bacillati</taxon>
        <taxon>Bacillota</taxon>
        <taxon>Bacilli</taxon>
        <taxon>Lactobacillales</taxon>
        <taxon>Enterococcaceae</taxon>
        <taxon>Enterococcus</taxon>
    </lineage>
</organism>
<accession>A0ABD4ZX80</accession>
<evidence type="ECO:0008006" key="3">
    <source>
        <dbReference type="Google" id="ProtNLM"/>
    </source>
</evidence>
<dbReference type="Proteomes" id="UP001241571">
    <property type="component" value="Unassembled WGS sequence"/>
</dbReference>
<dbReference type="EMBL" id="JASUBT010000017">
    <property type="protein sequence ID" value="MDL4937379.1"/>
    <property type="molecule type" value="Genomic_DNA"/>
</dbReference>
<dbReference type="AlphaFoldDB" id="A0ABD4ZX80"/>
<dbReference type="RefSeq" id="WP_103301245.1">
    <property type="nucleotide sequence ID" value="NZ_CAJSZC010000007.1"/>
</dbReference>